<keyword evidence="5 12" id="KW-0418">Kinase</keyword>
<protein>
    <recommendedName>
        <fullName evidence="1">non-specific serine/threonine protein kinase</fullName>
        <ecNumber evidence="1">2.7.11.1</ecNumber>
    </recommendedName>
</protein>
<keyword evidence="10" id="KW-0812">Transmembrane</keyword>
<feature type="transmembrane region" description="Helical" evidence="10">
    <location>
        <begin position="383"/>
        <end position="403"/>
    </location>
</feature>
<dbReference type="PANTHER" id="PTHR24363">
    <property type="entry name" value="SERINE/THREONINE PROTEIN KINASE"/>
    <property type="match status" value="1"/>
</dbReference>
<sequence length="500" mass="54543">MDIYCTRPNCPKPVNACPDLDTGGTIKTISQKFCVTCGMPLFLAGRYLTEKPLARGGFGAAYIARDRYTPAMRRCVVKQLMPLGLTGQQLEIAKQMFDREGEVLERLGTHPQIPDLLAFFEVQAGKDNFFYLVQEFIDGFTLEQLVEQHGAIAEADVVEIMSSLLPVLQFVHDHGSIHRDIKPSNIMIRKADQTYFLLDFGAVKQVTAAAAGQKSTGIFTPGYGAPEQMRGDKVFPSSDLYAFAVTCLYLLTGKEPDDLFDVNTNKWNWHSAIAVNPDLVRLLDRMLETAPNMRFESAKDVLDALKQIYAPTSQTLTQPSQTSISAPSQVPVSAPPAVVTPPPAPASRRVASASPPPVQAARQVPASPSATPWLLSAPLGNQLFAAFLIGFEGMLLGLVAYYVGFAQIGMQPSLLILGGVVLSILWLRISQILDNKDLLIFVNVGTILAVVGLQLFAKLPQLQSLPSLENMALMSAIAGFATVTCMALFRLIFQLLYSFL</sequence>
<evidence type="ECO:0000256" key="7">
    <source>
        <dbReference type="ARBA" id="ARBA00047899"/>
    </source>
</evidence>
<reference evidence="12" key="1">
    <citation type="submission" date="2024-01" db="EMBL/GenBank/DDBJ databases">
        <title>Bank of Algae and Cyanobacteria of the Azores (BACA) strain genomes.</title>
        <authorList>
            <person name="Luz R."/>
            <person name="Cordeiro R."/>
            <person name="Fonseca A."/>
            <person name="Goncalves V."/>
        </authorList>
    </citation>
    <scope>NUCLEOTIDE SEQUENCE</scope>
    <source>
        <strain evidence="12">BACA0141</strain>
    </source>
</reference>
<evidence type="ECO:0000256" key="1">
    <source>
        <dbReference type="ARBA" id="ARBA00012513"/>
    </source>
</evidence>
<feature type="transmembrane region" description="Helical" evidence="10">
    <location>
        <begin position="471"/>
        <end position="493"/>
    </location>
</feature>
<dbReference type="GO" id="GO:0005524">
    <property type="term" value="F:ATP binding"/>
    <property type="evidence" value="ECO:0007669"/>
    <property type="project" value="UniProtKB-KW"/>
</dbReference>
<evidence type="ECO:0000256" key="8">
    <source>
        <dbReference type="ARBA" id="ARBA00048679"/>
    </source>
</evidence>
<dbReference type="EMBL" id="JAZBJZ010000024">
    <property type="protein sequence ID" value="MEE3716730.1"/>
    <property type="molecule type" value="Genomic_DNA"/>
</dbReference>
<keyword evidence="2" id="KW-0723">Serine/threonine-protein kinase</keyword>
<evidence type="ECO:0000256" key="3">
    <source>
        <dbReference type="ARBA" id="ARBA00022679"/>
    </source>
</evidence>
<evidence type="ECO:0000259" key="11">
    <source>
        <dbReference type="PROSITE" id="PS50011"/>
    </source>
</evidence>
<dbReference type="Pfam" id="PF00069">
    <property type="entry name" value="Pkinase"/>
    <property type="match status" value="1"/>
</dbReference>
<dbReference type="CDD" id="cd14014">
    <property type="entry name" value="STKc_PknB_like"/>
    <property type="match status" value="1"/>
</dbReference>
<dbReference type="RefSeq" id="WP_330483160.1">
    <property type="nucleotide sequence ID" value="NZ_JAZBJZ010000024.1"/>
</dbReference>
<dbReference type="InterPro" id="IPR000719">
    <property type="entry name" value="Prot_kinase_dom"/>
</dbReference>
<evidence type="ECO:0000256" key="10">
    <source>
        <dbReference type="SAM" id="Phobius"/>
    </source>
</evidence>
<keyword evidence="4" id="KW-0547">Nucleotide-binding</keyword>
<dbReference type="PROSITE" id="PS50011">
    <property type="entry name" value="PROTEIN_KINASE_DOM"/>
    <property type="match status" value="1"/>
</dbReference>
<dbReference type="SUPFAM" id="SSF56112">
    <property type="entry name" value="Protein kinase-like (PK-like)"/>
    <property type="match status" value="1"/>
</dbReference>
<feature type="region of interest" description="Disordered" evidence="9">
    <location>
        <begin position="316"/>
        <end position="362"/>
    </location>
</feature>
<dbReference type="SMART" id="SM00220">
    <property type="entry name" value="S_TKc"/>
    <property type="match status" value="1"/>
</dbReference>
<evidence type="ECO:0000256" key="4">
    <source>
        <dbReference type="ARBA" id="ARBA00022741"/>
    </source>
</evidence>
<keyword evidence="10" id="KW-0472">Membrane</keyword>
<comment type="caution">
    <text evidence="12">The sequence shown here is derived from an EMBL/GenBank/DDBJ whole genome shotgun (WGS) entry which is preliminary data.</text>
</comment>
<evidence type="ECO:0000256" key="6">
    <source>
        <dbReference type="ARBA" id="ARBA00022840"/>
    </source>
</evidence>
<feature type="compositionally biased region" description="Low complexity" evidence="9">
    <location>
        <begin position="346"/>
        <end position="362"/>
    </location>
</feature>
<dbReference type="InterPro" id="IPR011009">
    <property type="entry name" value="Kinase-like_dom_sf"/>
</dbReference>
<proteinExistence type="predicted"/>
<feature type="transmembrane region" description="Helical" evidence="10">
    <location>
        <begin position="439"/>
        <end position="459"/>
    </location>
</feature>
<keyword evidence="6" id="KW-0067">ATP-binding</keyword>
<keyword evidence="13" id="KW-1185">Reference proteome</keyword>
<dbReference type="Proteomes" id="UP001333818">
    <property type="component" value="Unassembled WGS sequence"/>
</dbReference>
<dbReference type="AlphaFoldDB" id="A0AAW9Q0G9"/>
<comment type="catalytic activity">
    <reaction evidence="8">
        <text>L-seryl-[protein] + ATP = O-phospho-L-seryl-[protein] + ADP + H(+)</text>
        <dbReference type="Rhea" id="RHEA:17989"/>
        <dbReference type="Rhea" id="RHEA-COMP:9863"/>
        <dbReference type="Rhea" id="RHEA-COMP:11604"/>
        <dbReference type="ChEBI" id="CHEBI:15378"/>
        <dbReference type="ChEBI" id="CHEBI:29999"/>
        <dbReference type="ChEBI" id="CHEBI:30616"/>
        <dbReference type="ChEBI" id="CHEBI:83421"/>
        <dbReference type="ChEBI" id="CHEBI:456216"/>
        <dbReference type="EC" id="2.7.11.1"/>
    </reaction>
</comment>
<gene>
    <name evidence="12" type="ORF">V2H45_08230</name>
</gene>
<evidence type="ECO:0000256" key="2">
    <source>
        <dbReference type="ARBA" id="ARBA00022527"/>
    </source>
</evidence>
<keyword evidence="10" id="KW-1133">Transmembrane helix</keyword>
<dbReference type="GO" id="GO:0004674">
    <property type="term" value="F:protein serine/threonine kinase activity"/>
    <property type="evidence" value="ECO:0007669"/>
    <property type="project" value="UniProtKB-KW"/>
</dbReference>
<evidence type="ECO:0000256" key="9">
    <source>
        <dbReference type="SAM" id="MobiDB-lite"/>
    </source>
</evidence>
<feature type="compositionally biased region" description="Low complexity" evidence="9">
    <location>
        <begin position="316"/>
        <end position="337"/>
    </location>
</feature>
<feature type="transmembrane region" description="Helical" evidence="10">
    <location>
        <begin position="409"/>
        <end position="427"/>
    </location>
</feature>
<dbReference type="PANTHER" id="PTHR24363:SF0">
    <property type="entry name" value="SERINE_THREONINE KINASE LIKE DOMAIN CONTAINING 1"/>
    <property type="match status" value="1"/>
</dbReference>
<dbReference type="EC" id="2.7.11.1" evidence="1"/>
<evidence type="ECO:0000256" key="5">
    <source>
        <dbReference type="ARBA" id="ARBA00022777"/>
    </source>
</evidence>
<name>A0AAW9Q0G9_9CYAN</name>
<evidence type="ECO:0000313" key="12">
    <source>
        <dbReference type="EMBL" id="MEE3716730.1"/>
    </source>
</evidence>
<accession>A0AAW9Q0G9</accession>
<feature type="domain" description="Protein kinase" evidence="11">
    <location>
        <begin position="47"/>
        <end position="310"/>
    </location>
</feature>
<evidence type="ECO:0000313" key="13">
    <source>
        <dbReference type="Proteomes" id="UP001333818"/>
    </source>
</evidence>
<dbReference type="Gene3D" id="1.10.510.10">
    <property type="entry name" value="Transferase(Phosphotransferase) domain 1"/>
    <property type="match status" value="1"/>
</dbReference>
<organism evidence="12 13">
    <name type="scientific">Tumidithrix elongata BACA0141</name>
    <dbReference type="NCBI Taxonomy" id="2716417"/>
    <lineage>
        <taxon>Bacteria</taxon>
        <taxon>Bacillati</taxon>
        <taxon>Cyanobacteriota</taxon>
        <taxon>Cyanophyceae</taxon>
        <taxon>Pseudanabaenales</taxon>
        <taxon>Pseudanabaenaceae</taxon>
        <taxon>Tumidithrix</taxon>
        <taxon>Tumidithrix elongata</taxon>
    </lineage>
</organism>
<keyword evidence="3 12" id="KW-0808">Transferase</keyword>
<comment type="catalytic activity">
    <reaction evidence="7">
        <text>L-threonyl-[protein] + ATP = O-phospho-L-threonyl-[protein] + ADP + H(+)</text>
        <dbReference type="Rhea" id="RHEA:46608"/>
        <dbReference type="Rhea" id="RHEA-COMP:11060"/>
        <dbReference type="Rhea" id="RHEA-COMP:11605"/>
        <dbReference type="ChEBI" id="CHEBI:15378"/>
        <dbReference type="ChEBI" id="CHEBI:30013"/>
        <dbReference type="ChEBI" id="CHEBI:30616"/>
        <dbReference type="ChEBI" id="CHEBI:61977"/>
        <dbReference type="ChEBI" id="CHEBI:456216"/>
        <dbReference type="EC" id="2.7.11.1"/>
    </reaction>
</comment>
<dbReference type="NCBIfam" id="NF045510">
    <property type="entry name" value="4Cys_prefix_kin"/>
    <property type="match status" value="1"/>
</dbReference>
<dbReference type="Gene3D" id="3.30.200.20">
    <property type="entry name" value="Phosphorylase Kinase, domain 1"/>
    <property type="match status" value="1"/>
</dbReference>